<keyword evidence="2" id="KW-0677">Repeat</keyword>
<sequence length="635" mass="72190">MNTPDYALVFLARYLPSLPWPIVKEVLQLLPAELIRDTLLGVPLLRRLIVDLYYSKELHLILSPTDRPHTCVTSPHRPDLVDISSYGEVCDFFESSTDVLPETIKIYAGTDFQTLEDVVRQYSQLFTAANHMQLYLDRHELQPTQLATLFCCGNLQKLQTSRVKLAHVKQALSEEFQRLEALEDLVLLGHDILDWSAVALPPNLKHLDLSWYSGLDVALVALPGGLEDLYWNQVGLHDATFRSLAFPARLRTLMLTNNSLHTLDVSGLPQTLQTVDFSSNNLRKFTCTPGNVRWPPRLESIILNNNLIDDASLAQLRGIEWPATLKNLRLDFNCFTTLQNLDALPVGLTYLDLSDTPLRTLEVSHSAKYPYFEFPESLELLNMQCCHDLSYETGSADARVRFPAVLRTLNLTESNCDNLARFVFPTGLKSLALAGNRIRDLNAYNCARNGQIVSWSQLECLVDLDLFYNLIEDLRDWDVPPALRRLDLLCNHFKVLSSVRTPLFNKEYRGRRALRALHLKENQIRTIDPDFFVPEFVHTVDLSNNSLSQFLFTEAIGNHPGLRHLDLSRNQIEKIAVAPTDAQHHSRLSRLNLTKNDAMAMTPDQFYKVLGQIGIKPNCRKNKITTEHVLVQCDA</sequence>
<dbReference type="AlphaFoldDB" id="A0A4P9ZC81"/>
<dbReference type="InterPro" id="IPR032675">
    <property type="entry name" value="LRR_dom_sf"/>
</dbReference>
<accession>A0A4P9ZC81</accession>
<reference evidence="4" key="1">
    <citation type="journal article" date="2018" name="Nat. Microbiol.">
        <title>Leveraging single-cell genomics to expand the fungal tree of life.</title>
        <authorList>
            <person name="Ahrendt S.R."/>
            <person name="Quandt C.A."/>
            <person name="Ciobanu D."/>
            <person name="Clum A."/>
            <person name="Salamov A."/>
            <person name="Andreopoulos B."/>
            <person name="Cheng J.F."/>
            <person name="Woyke T."/>
            <person name="Pelin A."/>
            <person name="Henrissat B."/>
            <person name="Reynolds N.K."/>
            <person name="Benny G.L."/>
            <person name="Smith M.E."/>
            <person name="James T.Y."/>
            <person name="Grigoriev I.V."/>
        </authorList>
    </citation>
    <scope>NUCLEOTIDE SEQUENCE [LARGE SCALE GENOMIC DNA]</scope>
    <source>
        <strain evidence="4">Baker2002</strain>
    </source>
</reference>
<dbReference type="OrthoDB" id="4073735at2759"/>
<dbReference type="PANTHER" id="PTHR45617">
    <property type="entry name" value="LEUCINE RICH REPEAT FAMILY PROTEIN"/>
    <property type="match status" value="1"/>
</dbReference>
<protein>
    <submittedName>
        <fullName evidence="3">L domain-like protein</fullName>
    </submittedName>
</protein>
<dbReference type="EMBL" id="ML004477">
    <property type="protein sequence ID" value="RKP29701.1"/>
    <property type="molecule type" value="Genomic_DNA"/>
</dbReference>
<evidence type="ECO:0000313" key="4">
    <source>
        <dbReference type="Proteomes" id="UP000268321"/>
    </source>
</evidence>
<dbReference type="Proteomes" id="UP000268321">
    <property type="component" value="Unassembled WGS sequence"/>
</dbReference>
<keyword evidence="4" id="KW-1185">Reference proteome</keyword>
<dbReference type="Gene3D" id="3.80.10.10">
    <property type="entry name" value="Ribonuclease Inhibitor"/>
    <property type="match status" value="2"/>
</dbReference>
<dbReference type="InterPro" id="IPR001611">
    <property type="entry name" value="Leu-rich_rpt"/>
</dbReference>
<proteinExistence type="predicted"/>
<evidence type="ECO:0000256" key="1">
    <source>
        <dbReference type="ARBA" id="ARBA00022614"/>
    </source>
</evidence>
<dbReference type="PROSITE" id="PS51450">
    <property type="entry name" value="LRR"/>
    <property type="match status" value="2"/>
</dbReference>
<organism evidence="3 4">
    <name type="scientific">Metschnikowia bicuspidata</name>
    <dbReference type="NCBI Taxonomy" id="27322"/>
    <lineage>
        <taxon>Eukaryota</taxon>
        <taxon>Fungi</taxon>
        <taxon>Dikarya</taxon>
        <taxon>Ascomycota</taxon>
        <taxon>Saccharomycotina</taxon>
        <taxon>Pichiomycetes</taxon>
        <taxon>Metschnikowiaceae</taxon>
        <taxon>Metschnikowia</taxon>
    </lineage>
</organism>
<evidence type="ECO:0000313" key="3">
    <source>
        <dbReference type="EMBL" id="RKP29701.1"/>
    </source>
</evidence>
<name>A0A4P9ZC81_9ASCO</name>
<gene>
    <name evidence="3" type="ORF">METBISCDRAFT_18005</name>
</gene>
<dbReference type="SUPFAM" id="SSF52058">
    <property type="entry name" value="L domain-like"/>
    <property type="match status" value="1"/>
</dbReference>
<evidence type="ECO:0000256" key="2">
    <source>
        <dbReference type="ARBA" id="ARBA00022737"/>
    </source>
</evidence>
<keyword evidence="1" id="KW-0433">Leucine-rich repeat</keyword>